<organism evidence="2">
    <name type="scientific">Rhizophora mucronata</name>
    <name type="common">Asiatic mangrove</name>
    <dbReference type="NCBI Taxonomy" id="61149"/>
    <lineage>
        <taxon>Eukaryota</taxon>
        <taxon>Viridiplantae</taxon>
        <taxon>Streptophyta</taxon>
        <taxon>Embryophyta</taxon>
        <taxon>Tracheophyta</taxon>
        <taxon>Spermatophyta</taxon>
        <taxon>Magnoliopsida</taxon>
        <taxon>eudicotyledons</taxon>
        <taxon>Gunneridae</taxon>
        <taxon>Pentapetalae</taxon>
        <taxon>rosids</taxon>
        <taxon>fabids</taxon>
        <taxon>Malpighiales</taxon>
        <taxon>Rhizophoraceae</taxon>
        <taxon>Rhizophora</taxon>
    </lineage>
</organism>
<sequence>MIYVNQQTSTPSNISSQPQAQPFSHETT</sequence>
<evidence type="ECO:0000313" key="2">
    <source>
        <dbReference type="EMBL" id="MBX66959.1"/>
    </source>
</evidence>
<accession>A0A2P2QJ04</accession>
<dbReference type="EMBL" id="GGEC01086475">
    <property type="protein sequence ID" value="MBX66959.1"/>
    <property type="molecule type" value="Transcribed_RNA"/>
</dbReference>
<protein>
    <submittedName>
        <fullName evidence="2">Uncharacterized protein</fullName>
    </submittedName>
</protein>
<name>A0A2P2QJ04_RHIMU</name>
<reference evidence="2" key="1">
    <citation type="submission" date="2018-02" db="EMBL/GenBank/DDBJ databases">
        <title>Rhizophora mucronata_Transcriptome.</title>
        <authorList>
            <person name="Meera S.P."/>
            <person name="Sreeshan A."/>
            <person name="Augustine A."/>
        </authorList>
    </citation>
    <scope>NUCLEOTIDE SEQUENCE</scope>
    <source>
        <tissue evidence="2">Leaf</tissue>
    </source>
</reference>
<proteinExistence type="predicted"/>
<evidence type="ECO:0000256" key="1">
    <source>
        <dbReference type="SAM" id="MobiDB-lite"/>
    </source>
</evidence>
<dbReference type="AlphaFoldDB" id="A0A2P2QJ04"/>
<feature type="region of interest" description="Disordered" evidence="1">
    <location>
        <begin position="1"/>
        <end position="28"/>
    </location>
</feature>